<keyword evidence="1" id="KW-0812">Transmembrane</keyword>
<comment type="caution">
    <text evidence="2">The sequence shown here is derived from an EMBL/GenBank/DDBJ whole genome shotgun (WGS) entry which is preliminary data.</text>
</comment>
<keyword evidence="3" id="KW-1185">Reference proteome</keyword>
<dbReference type="AlphaFoldDB" id="A0A059E3R3"/>
<evidence type="ECO:0000313" key="3">
    <source>
        <dbReference type="Proteomes" id="UP000024547"/>
    </source>
</evidence>
<dbReference type="GeneID" id="92500575"/>
<evidence type="ECO:0008006" key="4">
    <source>
        <dbReference type="Google" id="ProtNLM"/>
    </source>
</evidence>
<evidence type="ECO:0000256" key="1">
    <source>
        <dbReference type="SAM" id="Phobius"/>
    </source>
</evidence>
<dbReference type="PATRIC" id="fig|1280948.3.peg.1430"/>
<dbReference type="InterPro" id="IPR016195">
    <property type="entry name" value="Pol/histidinol_Pase-like"/>
</dbReference>
<dbReference type="OrthoDB" id="543560at2"/>
<dbReference type="SUPFAM" id="SSF89550">
    <property type="entry name" value="PHP domain-like"/>
    <property type="match status" value="1"/>
</dbReference>
<sequence>MKKRRIAKYILIGVAVLFIVGFLWQRISRMETFEKKAEEINPNITALVEPAVMPAHVSAPIRVRIAFPDGLKRGSNISTQLPNAALTYDLSYSLTKTLQKPASIVDVIGVAIGYIFTGRADTREIMLWDTVTVTSPDAPKAKFSLRIRRLQFDDVGKAAAERHGQRVTAVLKGADIPPGGEVVMTYSTTTPWVASGAFPVRVDVNKVRMAQDPTFVVEAGSTASRQVIVPSSVRPGEPFKVEIISRDKYDNLSASEDSVNLSLDGEVLDEMILYTGRVERVVTLDGPGIYRFDVSGTLSNPVRITDTPNGPWWGDLHSHNAWSADALSSVADPDHYTYARDVSALDYAALTNHVFGLEAGYWQKTQDWCESYNSPGEFVTILGFEGGIGYHLDGYFPTCSGPAIESQRYGAGRGMNEDKLTALEEDIDREQMIVATHHTGIGWGGANFDGSHRFPRQMRHIEIFSAHGQSEMYDPSDPLSYENAGSTPGFSLSKRGAHYVRDAWAAGMKLFTLAASDDHNGQPGKRANGLTAIMAPELTRDALLQSMRDGAMYGTTGERILLDFSANGQPMGSVLSEDVTELDFRLEVHGTAGISEIEVYRYVFGEDAEWEPVFHRSGDLGLDFEAEWTAPAVGHAIYYARVEQAAPIRVTIPTLQDRPVRAWSSPIWVGEPEIDW</sequence>
<protein>
    <recommendedName>
        <fullName evidence="4">DUF3604 domain-containing protein</fullName>
    </recommendedName>
</protein>
<reference evidence="2 3" key="1">
    <citation type="journal article" date="2014" name="Antonie Van Leeuwenhoek">
        <title>Hyphomonas beringensis sp. nov. and Hyphomonas chukchiensis sp. nov., isolated from surface seawater of the Bering Sea and Chukchi Sea.</title>
        <authorList>
            <person name="Li C."/>
            <person name="Lai Q."/>
            <person name="Li G."/>
            <person name="Dong C."/>
            <person name="Wang J."/>
            <person name="Liao Y."/>
            <person name="Shao Z."/>
        </authorList>
    </citation>
    <scope>NUCLEOTIDE SEQUENCE [LARGE SCALE GENOMIC DNA]</scope>
    <source>
        <strain evidence="2 3">22II1-22F38</strain>
    </source>
</reference>
<organism evidence="2 3">
    <name type="scientific">Hyphomonas atlantica</name>
    <dbReference type="NCBI Taxonomy" id="1280948"/>
    <lineage>
        <taxon>Bacteria</taxon>
        <taxon>Pseudomonadati</taxon>
        <taxon>Pseudomonadota</taxon>
        <taxon>Alphaproteobacteria</taxon>
        <taxon>Hyphomonadales</taxon>
        <taxon>Hyphomonadaceae</taxon>
        <taxon>Hyphomonas</taxon>
    </lineage>
</organism>
<evidence type="ECO:0000313" key="2">
    <source>
        <dbReference type="EMBL" id="KCZ62273.1"/>
    </source>
</evidence>
<gene>
    <name evidence="2" type="ORF">HY36_16010</name>
</gene>
<dbReference type="STRING" id="1280948.HY36_16010"/>
<proteinExistence type="predicted"/>
<feature type="transmembrane region" description="Helical" evidence="1">
    <location>
        <begin position="7"/>
        <end position="24"/>
    </location>
</feature>
<dbReference type="Proteomes" id="UP000024547">
    <property type="component" value="Unassembled WGS sequence"/>
</dbReference>
<dbReference type="EMBL" id="AWFH01000010">
    <property type="protein sequence ID" value="KCZ62273.1"/>
    <property type="molecule type" value="Genomic_DNA"/>
</dbReference>
<name>A0A059E3R3_9PROT</name>
<keyword evidence="1" id="KW-0472">Membrane</keyword>
<dbReference type="Gene3D" id="3.20.20.140">
    <property type="entry name" value="Metal-dependent hydrolases"/>
    <property type="match status" value="1"/>
</dbReference>
<accession>A0A059E3R3</accession>
<keyword evidence="1" id="KW-1133">Transmembrane helix</keyword>
<dbReference type="RefSeq" id="WP_035550422.1">
    <property type="nucleotide sequence ID" value="NZ_AWFH01000010.1"/>
</dbReference>